<evidence type="ECO:0000256" key="6">
    <source>
        <dbReference type="PROSITE-ProRule" id="PRU01024"/>
    </source>
</evidence>
<keyword evidence="4 6" id="KW-0949">S-adenosyl-L-methionine</keyword>
<dbReference type="InterPro" id="IPR029063">
    <property type="entry name" value="SAM-dependent_MTases_sf"/>
</dbReference>
<dbReference type="Proteomes" id="UP000070371">
    <property type="component" value="Chromosome"/>
</dbReference>
<evidence type="ECO:0000256" key="3">
    <source>
        <dbReference type="ARBA" id="ARBA00022679"/>
    </source>
</evidence>
<evidence type="ECO:0000256" key="2">
    <source>
        <dbReference type="ARBA" id="ARBA00022603"/>
    </source>
</evidence>
<evidence type="ECO:0000313" key="7">
    <source>
        <dbReference type="EMBL" id="AML50889.1"/>
    </source>
</evidence>
<keyword evidence="5" id="KW-0411">Iron-sulfur</keyword>
<dbReference type="EMBL" id="CP014327">
    <property type="protein sequence ID" value="AML50889.1"/>
    <property type="molecule type" value="Genomic_DNA"/>
</dbReference>
<dbReference type="SUPFAM" id="SSF53335">
    <property type="entry name" value="S-adenosyl-L-methionine-dependent methyltransferases"/>
    <property type="match status" value="1"/>
</dbReference>
<keyword evidence="1" id="KW-0408">Iron</keyword>
<dbReference type="KEGG" id="hat:RC74_05995"/>
<keyword evidence="8" id="KW-1185">Reference proteome</keyword>
<keyword evidence="3 6" id="KW-0808">Transferase</keyword>
<evidence type="ECO:0000256" key="1">
    <source>
        <dbReference type="ARBA" id="ARBA00022485"/>
    </source>
</evidence>
<dbReference type="PANTHER" id="PTHR11061:SF49">
    <property type="entry name" value="23S RRNA (URACIL(1939)-C(5))-METHYLTRANSFERASE RLMD"/>
    <property type="match status" value="1"/>
</dbReference>
<feature type="active site" description="Nucleophile" evidence="6">
    <location>
        <position position="361"/>
    </location>
</feature>
<keyword evidence="1" id="KW-0004">4Fe-4S</keyword>
<dbReference type="PROSITE" id="PS51687">
    <property type="entry name" value="SAM_MT_RNA_M5U"/>
    <property type="match status" value="1"/>
</dbReference>
<dbReference type="PANTHER" id="PTHR11061">
    <property type="entry name" value="RNA M5U METHYLTRANSFERASE"/>
    <property type="match status" value="1"/>
</dbReference>
<dbReference type="CDD" id="cd02440">
    <property type="entry name" value="AdoMet_MTases"/>
    <property type="match status" value="1"/>
</dbReference>
<gene>
    <name evidence="7" type="ORF">RC74_05995</name>
</gene>
<sequence length="406" mass="43447">MKLTIERLGHLGDGIAAGPVFVPMTLPGEVVEGDVVDGKMPTPRILTPSTDRVKPICSHYKSCGGCSLMHASDDFVANWKQDVVKTALEGQGLEAEFRPIQTSPPGSRRRAGLAGKRTKNGAMIGFHTRGTGTIIEVPNCQLLDPALKNVVPALIDLTIAGASRKGEISFLVTQSLGGVDVVAKGGKPLDEAARVEFAQIANRHELARLTWDENIVCEINAPIQMFGNARVNPPGGTFLQATSEGEKALVSAVLEIVSGSKRVLDLFSGCGTFSLPIAKIAEAHAVEGDAEMVAALDQGWRFATGLKHVTTEARDLFRRPLLPDEFKGFDAVVIDPPRAGAEAQIAEVAVSGVKAIAMVSCNPVSFARDAVVLKNAGYEIEWVQVVDQFRWSPHVEIVAKFSKRRA</sequence>
<dbReference type="InterPro" id="IPR010280">
    <property type="entry name" value="U5_MeTrfase_fam"/>
</dbReference>
<dbReference type="RefSeq" id="WP_039002843.1">
    <property type="nucleotide sequence ID" value="NZ_CP014327.1"/>
</dbReference>
<evidence type="ECO:0000256" key="4">
    <source>
        <dbReference type="ARBA" id="ARBA00022691"/>
    </source>
</evidence>
<proteinExistence type="inferred from homology"/>
<dbReference type="GO" id="GO:0070041">
    <property type="term" value="F:rRNA (uridine-C5-)-methyltransferase activity"/>
    <property type="evidence" value="ECO:0007669"/>
    <property type="project" value="TreeGrafter"/>
</dbReference>
<comment type="similarity">
    <text evidence="6">Belongs to the class I-like SAM-binding methyltransferase superfamily. RNA M5U methyltransferase family.</text>
</comment>
<name>A0A126UZL1_9RHOB</name>
<dbReference type="Gene3D" id="2.40.50.1070">
    <property type="match status" value="1"/>
</dbReference>
<dbReference type="STRING" id="1579316.RC74_05995"/>
<dbReference type="Gene3D" id="3.40.50.150">
    <property type="entry name" value="Vaccinia Virus protein VP39"/>
    <property type="match status" value="1"/>
</dbReference>
<dbReference type="InterPro" id="IPR012340">
    <property type="entry name" value="NA-bd_OB-fold"/>
</dbReference>
<dbReference type="GO" id="GO:0070475">
    <property type="term" value="P:rRNA base methylation"/>
    <property type="evidence" value="ECO:0007669"/>
    <property type="project" value="TreeGrafter"/>
</dbReference>
<evidence type="ECO:0000256" key="5">
    <source>
        <dbReference type="ARBA" id="ARBA00023014"/>
    </source>
</evidence>
<dbReference type="OrthoDB" id="9804590at2"/>
<feature type="binding site" evidence="6">
    <location>
        <position position="240"/>
    </location>
    <ligand>
        <name>S-adenosyl-L-methionine</name>
        <dbReference type="ChEBI" id="CHEBI:59789"/>
    </ligand>
</feature>
<accession>A0A126UZL1</accession>
<dbReference type="Gene3D" id="2.40.50.140">
    <property type="entry name" value="Nucleic acid-binding proteins"/>
    <property type="match status" value="1"/>
</dbReference>
<dbReference type="Pfam" id="PF05958">
    <property type="entry name" value="tRNA_U5-meth_tr"/>
    <property type="match status" value="1"/>
</dbReference>
<keyword evidence="1" id="KW-0479">Metal-binding</keyword>
<feature type="binding site" evidence="6">
    <location>
        <position position="287"/>
    </location>
    <ligand>
        <name>S-adenosyl-L-methionine</name>
        <dbReference type="ChEBI" id="CHEBI:59789"/>
    </ligand>
</feature>
<evidence type="ECO:0000313" key="8">
    <source>
        <dbReference type="Proteomes" id="UP000070371"/>
    </source>
</evidence>
<dbReference type="GO" id="GO:0051539">
    <property type="term" value="F:4 iron, 4 sulfur cluster binding"/>
    <property type="evidence" value="ECO:0007669"/>
    <property type="project" value="UniProtKB-KW"/>
</dbReference>
<reference evidence="7 8" key="1">
    <citation type="submission" date="2016-02" db="EMBL/GenBank/DDBJ databases">
        <title>Complete genome sequence of Halocynthiibacter arcticus PAMC 20958t from arctic marine sediment.</title>
        <authorList>
            <person name="Lee Y.M."/>
            <person name="Baek K."/>
            <person name="Lee H.K."/>
            <person name="Shin S.C."/>
        </authorList>
    </citation>
    <scope>NUCLEOTIDE SEQUENCE [LARGE SCALE GENOMIC DNA]</scope>
    <source>
        <strain evidence="7">PAMC 20958</strain>
    </source>
</reference>
<organism evidence="7 8">
    <name type="scientific">Falsihalocynthiibacter arcticus</name>
    <dbReference type="NCBI Taxonomy" id="1579316"/>
    <lineage>
        <taxon>Bacteria</taxon>
        <taxon>Pseudomonadati</taxon>
        <taxon>Pseudomonadota</taxon>
        <taxon>Alphaproteobacteria</taxon>
        <taxon>Rhodobacterales</taxon>
        <taxon>Roseobacteraceae</taxon>
        <taxon>Falsihalocynthiibacter</taxon>
    </lineage>
</organism>
<keyword evidence="2 6" id="KW-0489">Methyltransferase</keyword>
<dbReference type="AlphaFoldDB" id="A0A126UZL1"/>
<feature type="binding site" evidence="6">
    <location>
        <position position="335"/>
    </location>
    <ligand>
        <name>S-adenosyl-L-methionine</name>
        <dbReference type="ChEBI" id="CHEBI:59789"/>
    </ligand>
</feature>
<protein>
    <submittedName>
        <fullName evidence="7">RNA methyltransferase</fullName>
    </submittedName>
</protein>
<feature type="binding site" evidence="6">
    <location>
        <position position="267"/>
    </location>
    <ligand>
        <name>S-adenosyl-L-methionine</name>
        <dbReference type="ChEBI" id="CHEBI:59789"/>
    </ligand>
</feature>